<reference evidence="1 2" key="1">
    <citation type="submission" date="2019-04" db="EMBL/GenBank/DDBJ databases">
        <title>Friends and foes A comparative genomics studyof 23 Aspergillus species from section Flavi.</title>
        <authorList>
            <consortium name="DOE Joint Genome Institute"/>
            <person name="Kjaerbolling I."/>
            <person name="Vesth T."/>
            <person name="Frisvad J.C."/>
            <person name="Nybo J.L."/>
            <person name="Theobald S."/>
            <person name="Kildgaard S."/>
            <person name="Isbrandt T."/>
            <person name="Kuo A."/>
            <person name="Sato A."/>
            <person name="Lyhne E.K."/>
            <person name="Kogle M.E."/>
            <person name="Wiebenga A."/>
            <person name="Kun R.S."/>
            <person name="Lubbers R.J."/>
            <person name="Makela M.R."/>
            <person name="Barry K."/>
            <person name="Chovatia M."/>
            <person name="Clum A."/>
            <person name="Daum C."/>
            <person name="Haridas S."/>
            <person name="He G."/>
            <person name="LaButti K."/>
            <person name="Lipzen A."/>
            <person name="Mondo S."/>
            <person name="Riley R."/>
            <person name="Salamov A."/>
            <person name="Simmons B.A."/>
            <person name="Magnuson J.K."/>
            <person name="Henrissat B."/>
            <person name="Mortensen U.H."/>
            <person name="Larsen T.O."/>
            <person name="Devries R.P."/>
            <person name="Grigoriev I.V."/>
            <person name="Machida M."/>
            <person name="Baker S.E."/>
            <person name="Andersen M.R."/>
        </authorList>
    </citation>
    <scope>NUCLEOTIDE SEQUENCE [LARGE SCALE GENOMIC DNA]</scope>
    <source>
        <strain evidence="1 2">IBT 29228</strain>
    </source>
</reference>
<evidence type="ECO:0000313" key="2">
    <source>
        <dbReference type="Proteomes" id="UP000326198"/>
    </source>
</evidence>
<accession>A0A5N7BKD5</accession>
<dbReference type="EMBL" id="ML736163">
    <property type="protein sequence ID" value="KAE8382266.1"/>
    <property type="molecule type" value="Genomic_DNA"/>
</dbReference>
<keyword evidence="2" id="KW-1185">Reference proteome</keyword>
<organism evidence="1 2">
    <name type="scientific">Aspergillus bertholletiae</name>
    <dbReference type="NCBI Taxonomy" id="1226010"/>
    <lineage>
        <taxon>Eukaryota</taxon>
        <taxon>Fungi</taxon>
        <taxon>Dikarya</taxon>
        <taxon>Ascomycota</taxon>
        <taxon>Pezizomycotina</taxon>
        <taxon>Eurotiomycetes</taxon>
        <taxon>Eurotiomycetidae</taxon>
        <taxon>Eurotiales</taxon>
        <taxon>Aspergillaceae</taxon>
        <taxon>Aspergillus</taxon>
        <taxon>Aspergillus subgen. Circumdati</taxon>
    </lineage>
</organism>
<name>A0A5N7BKD5_9EURO</name>
<sequence length="144" mass="15890">MLFTIIQPHGKQGGNTQRVRGPPFLRGYFLDGLPLFAFPSNPSYLQYLYVRSGSRNMSGFASRKLLGAIAFSFLFSSRANANNSGQNGFDVLDYVDPLIGTSNGGMYLHDSSSACSVLIRQHRPFLCWGNITIWYGKSGSRHTG</sequence>
<protein>
    <submittedName>
        <fullName evidence="1">Uncharacterized protein</fullName>
    </submittedName>
</protein>
<dbReference type="AlphaFoldDB" id="A0A5N7BKD5"/>
<dbReference type="Proteomes" id="UP000326198">
    <property type="component" value="Unassembled WGS sequence"/>
</dbReference>
<proteinExistence type="predicted"/>
<evidence type="ECO:0000313" key="1">
    <source>
        <dbReference type="EMBL" id="KAE8382266.1"/>
    </source>
</evidence>
<gene>
    <name evidence="1" type="ORF">BDV26DRAFT_15393</name>
</gene>